<sequence length="135" mass="15238">MSTDEKARLPYDEGKDSFKERLHLLVGNRSLRAAAKAWDLPYSTLNNYFEKGTIPSLYVAQKIAKIEGVSLEWLASGGGVKEDAAPYHSEKAAYSDTKMAWQLMFDMLEPEDANALIRLIHRKGIEYILSLDSKK</sequence>
<dbReference type="PROSITE" id="PS50943">
    <property type="entry name" value="HTH_CROC1"/>
    <property type="match status" value="1"/>
</dbReference>
<evidence type="ECO:0000313" key="2">
    <source>
        <dbReference type="EMBL" id="QXX13408.1"/>
    </source>
</evidence>
<reference evidence="2" key="1">
    <citation type="submission" date="2021-07" db="EMBL/GenBank/DDBJ databases">
        <title>Whole-Genome Sequences of non-enterica strains of Salmonella enterica isolated from poultry houses.</title>
        <authorList>
            <person name="Lamas A."/>
            <person name="Regal P."/>
            <person name="Miranda J.M."/>
            <person name="Vazquez B."/>
            <person name="Cepeda A."/>
            <person name="Franco C.M."/>
        </authorList>
    </citation>
    <scope>NUCLEOTIDE SEQUENCE</scope>
    <source>
        <strain evidence="2">LHICA_E3</strain>
    </source>
</reference>
<dbReference type="SUPFAM" id="SSF47413">
    <property type="entry name" value="lambda repressor-like DNA-binding domains"/>
    <property type="match status" value="1"/>
</dbReference>
<dbReference type="InterPro" id="IPR001387">
    <property type="entry name" value="Cro/C1-type_HTH"/>
</dbReference>
<organism evidence="2">
    <name type="scientific">Salmonella enterica</name>
    <name type="common">Salmonella choleraesuis</name>
    <dbReference type="NCBI Taxonomy" id="28901"/>
    <lineage>
        <taxon>Bacteria</taxon>
        <taxon>Pseudomonadati</taxon>
        <taxon>Pseudomonadota</taxon>
        <taxon>Gammaproteobacteria</taxon>
        <taxon>Enterobacterales</taxon>
        <taxon>Enterobacteriaceae</taxon>
        <taxon>Salmonella</taxon>
    </lineage>
</organism>
<gene>
    <name evidence="2" type="ORF">JMJ87_09005</name>
</gene>
<dbReference type="EMBL" id="CP079839">
    <property type="protein sequence ID" value="QXX13408.1"/>
    <property type="molecule type" value="Genomic_DNA"/>
</dbReference>
<dbReference type="AlphaFoldDB" id="A0A8F7UBJ3"/>
<evidence type="ECO:0000259" key="1">
    <source>
        <dbReference type="PROSITE" id="PS50943"/>
    </source>
</evidence>
<dbReference type="Gene3D" id="1.10.260.40">
    <property type="entry name" value="lambda repressor-like DNA-binding domains"/>
    <property type="match status" value="1"/>
</dbReference>
<feature type="domain" description="HTH cro/C1-type" evidence="1">
    <location>
        <begin position="30"/>
        <end position="74"/>
    </location>
</feature>
<dbReference type="GO" id="GO:0003677">
    <property type="term" value="F:DNA binding"/>
    <property type="evidence" value="ECO:0007669"/>
    <property type="project" value="InterPro"/>
</dbReference>
<protein>
    <submittedName>
        <fullName evidence="2">Helix-turn-helix domain-containing protein</fullName>
    </submittedName>
</protein>
<proteinExistence type="predicted"/>
<dbReference type="InterPro" id="IPR010982">
    <property type="entry name" value="Lambda_DNA-bd_dom_sf"/>
</dbReference>
<name>A0A8F7UBJ3_SALER</name>
<accession>A0A8F7UBJ3</accession>
<dbReference type="RefSeq" id="WP_079797094.1">
    <property type="nucleotide sequence ID" value="NZ_CP079839.1"/>
</dbReference>
<dbReference type="Pfam" id="PF01381">
    <property type="entry name" value="HTH_3"/>
    <property type="match status" value="1"/>
</dbReference>